<evidence type="ECO:0000313" key="6">
    <source>
        <dbReference type="Proteomes" id="UP000054485"/>
    </source>
</evidence>
<feature type="compositionally biased region" description="Pro residues" evidence="3">
    <location>
        <begin position="160"/>
        <end position="174"/>
    </location>
</feature>
<evidence type="ECO:0000256" key="1">
    <source>
        <dbReference type="ARBA" id="ARBA00022884"/>
    </source>
</evidence>
<name>A0A0D0AH76_9AGAM</name>
<dbReference type="AlphaFoldDB" id="A0A0D0AH76"/>
<dbReference type="Proteomes" id="UP000054485">
    <property type="component" value="Unassembled WGS sequence"/>
</dbReference>
<dbReference type="EMBL" id="KN835132">
    <property type="protein sequence ID" value="KIK49465.1"/>
    <property type="molecule type" value="Genomic_DNA"/>
</dbReference>
<protein>
    <recommendedName>
        <fullName evidence="4">DRBM domain-containing protein</fullName>
    </recommendedName>
</protein>
<dbReference type="SUPFAM" id="SSF69065">
    <property type="entry name" value="RNase III domain-like"/>
    <property type="match status" value="1"/>
</dbReference>
<evidence type="ECO:0000256" key="2">
    <source>
        <dbReference type="PROSITE-ProRule" id="PRU00266"/>
    </source>
</evidence>
<dbReference type="Gene3D" id="1.10.1520.10">
    <property type="entry name" value="Ribonuclease III domain"/>
    <property type="match status" value="1"/>
</dbReference>
<dbReference type="SUPFAM" id="SSF54768">
    <property type="entry name" value="dsRNA-binding domain-like"/>
    <property type="match status" value="1"/>
</dbReference>
<reference evidence="5 6" key="1">
    <citation type="submission" date="2014-04" db="EMBL/GenBank/DDBJ databases">
        <authorList>
            <consortium name="DOE Joint Genome Institute"/>
            <person name="Kuo A."/>
            <person name="Ruytinx J."/>
            <person name="Rineau F."/>
            <person name="Colpaert J."/>
            <person name="Kohler A."/>
            <person name="Nagy L.G."/>
            <person name="Floudas D."/>
            <person name="Copeland A."/>
            <person name="Barry K.W."/>
            <person name="Cichocki N."/>
            <person name="Veneault-Fourrey C."/>
            <person name="LaButti K."/>
            <person name="Lindquist E.A."/>
            <person name="Lipzen A."/>
            <person name="Lundell T."/>
            <person name="Morin E."/>
            <person name="Murat C."/>
            <person name="Sun H."/>
            <person name="Tunlid A."/>
            <person name="Henrissat B."/>
            <person name="Grigoriev I.V."/>
            <person name="Hibbett D.S."/>
            <person name="Martin F."/>
            <person name="Nordberg H.P."/>
            <person name="Cantor M.N."/>
            <person name="Hua S.X."/>
        </authorList>
    </citation>
    <scope>NUCLEOTIDE SEQUENCE [LARGE SCALE GENOMIC DNA]</scope>
    <source>
        <strain evidence="5 6">UH-Slu-Lm8-n1</strain>
    </source>
</reference>
<dbReference type="Gene3D" id="3.30.160.20">
    <property type="match status" value="1"/>
</dbReference>
<evidence type="ECO:0000259" key="4">
    <source>
        <dbReference type="PROSITE" id="PS50137"/>
    </source>
</evidence>
<dbReference type="GO" id="GO:0003723">
    <property type="term" value="F:RNA binding"/>
    <property type="evidence" value="ECO:0007669"/>
    <property type="project" value="UniProtKB-UniRule"/>
</dbReference>
<dbReference type="GO" id="GO:0006396">
    <property type="term" value="P:RNA processing"/>
    <property type="evidence" value="ECO:0007669"/>
    <property type="project" value="InterPro"/>
</dbReference>
<dbReference type="CDD" id="cd00048">
    <property type="entry name" value="DSRM_SF"/>
    <property type="match status" value="1"/>
</dbReference>
<dbReference type="GO" id="GO:0004525">
    <property type="term" value="F:ribonuclease III activity"/>
    <property type="evidence" value="ECO:0007669"/>
    <property type="project" value="InterPro"/>
</dbReference>
<proteinExistence type="predicted"/>
<gene>
    <name evidence="5" type="ORF">CY34DRAFT_113878</name>
</gene>
<dbReference type="OrthoDB" id="2392202at2759"/>
<keyword evidence="6" id="KW-1185">Reference proteome</keyword>
<dbReference type="InterPro" id="IPR014720">
    <property type="entry name" value="dsRBD_dom"/>
</dbReference>
<accession>A0A0D0AH76</accession>
<feature type="compositionally biased region" description="Pro residues" evidence="3">
    <location>
        <begin position="183"/>
        <end position="192"/>
    </location>
</feature>
<reference evidence="6" key="2">
    <citation type="submission" date="2015-01" db="EMBL/GenBank/DDBJ databases">
        <title>Evolutionary Origins and Diversification of the Mycorrhizal Mutualists.</title>
        <authorList>
            <consortium name="DOE Joint Genome Institute"/>
            <consortium name="Mycorrhizal Genomics Consortium"/>
            <person name="Kohler A."/>
            <person name="Kuo A."/>
            <person name="Nagy L.G."/>
            <person name="Floudas D."/>
            <person name="Copeland A."/>
            <person name="Barry K.W."/>
            <person name="Cichocki N."/>
            <person name="Veneault-Fourrey C."/>
            <person name="LaButti K."/>
            <person name="Lindquist E.A."/>
            <person name="Lipzen A."/>
            <person name="Lundell T."/>
            <person name="Morin E."/>
            <person name="Murat C."/>
            <person name="Riley R."/>
            <person name="Ohm R."/>
            <person name="Sun H."/>
            <person name="Tunlid A."/>
            <person name="Henrissat B."/>
            <person name="Grigoriev I.V."/>
            <person name="Hibbett D.S."/>
            <person name="Martin F."/>
        </authorList>
    </citation>
    <scope>NUCLEOTIDE SEQUENCE [LARGE SCALE GENOMIC DNA]</scope>
    <source>
        <strain evidence="6">UH-Slu-Lm8-n1</strain>
    </source>
</reference>
<sequence length="283" mass="30898">MVPPLPPLHGELMLDVFTHRALTRSVLNDHTLHGNSDRLAQLGKSVMNTIVTYILFAERPMLSGEELKIKHEQTLSDEIMVAWLGAYDTELKKRVRLGGAPRGALDDPEEARFLLNSYVGAVCIQDGLQAATDWVSKLVKPESPPLALVDDSQNRTLPASPVPSPSSAPLPVPPQAGSTSQAAPPPYHPTPPEVSTIPSGVPQGTLALFNQTCHQRGFSVEWVASANGFQHDPRWEVKCKVNDVERGFGVGRNQKQAKELAAYEAYLYMQSIGWTLPEPEPTA</sequence>
<organism evidence="5 6">
    <name type="scientific">Suillus luteus UH-Slu-Lm8-n1</name>
    <dbReference type="NCBI Taxonomy" id="930992"/>
    <lineage>
        <taxon>Eukaryota</taxon>
        <taxon>Fungi</taxon>
        <taxon>Dikarya</taxon>
        <taxon>Basidiomycota</taxon>
        <taxon>Agaricomycotina</taxon>
        <taxon>Agaricomycetes</taxon>
        <taxon>Agaricomycetidae</taxon>
        <taxon>Boletales</taxon>
        <taxon>Suillineae</taxon>
        <taxon>Suillaceae</taxon>
        <taxon>Suillus</taxon>
    </lineage>
</organism>
<dbReference type="InterPro" id="IPR000999">
    <property type="entry name" value="RNase_III_dom"/>
</dbReference>
<dbReference type="SMART" id="SM00358">
    <property type="entry name" value="DSRM"/>
    <property type="match status" value="1"/>
</dbReference>
<feature type="domain" description="DRBM" evidence="4">
    <location>
        <begin position="201"/>
        <end position="271"/>
    </location>
</feature>
<evidence type="ECO:0000313" key="5">
    <source>
        <dbReference type="EMBL" id="KIK49465.1"/>
    </source>
</evidence>
<dbReference type="STRING" id="930992.A0A0D0AH76"/>
<feature type="region of interest" description="Disordered" evidence="3">
    <location>
        <begin position="146"/>
        <end position="199"/>
    </location>
</feature>
<dbReference type="HOGENOM" id="CLU_056047_1_0_1"/>
<dbReference type="InterPro" id="IPR036389">
    <property type="entry name" value="RNase_III_sf"/>
</dbReference>
<evidence type="ECO:0000256" key="3">
    <source>
        <dbReference type="SAM" id="MobiDB-lite"/>
    </source>
</evidence>
<dbReference type="PROSITE" id="PS50137">
    <property type="entry name" value="DS_RBD"/>
    <property type="match status" value="1"/>
</dbReference>
<keyword evidence="1 2" id="KW-0694">RNA-binding</keyword>
<dbReference type="SMART" id="SM00535">
    <property type="entry name" value="RIBOc"/>
    <property type="match status" value="1"/>
</dbReference>
<dbReference type="InParanoid" id="A0A0D0AH76"/>
<dbReference type="Pfam" id="PF00035">
    <property type="entry name" value="dsrm"/>
    <property type="match status" value="1"/>
</dbReference>